<dbReference type="GO" id="GO:0046872">
    <property type="term" value="F:metal ion binding"/>
    <property type="evidence" value="ECO:0007669"/>
    <property type="project" value="UniProtKB-KW"/>
</dbReference>
<evidence type="ECO:0000256" key="1">
    <source>
        <dbReference type="ARBA" id="ARBA00001966"/>
    </source>
</evidence>
<dbReference type="Gene3D" id="3.80.30.20">
    <property type="entry name" value="tm_1862 like domain"/>
    <property type="match status" value="1"/>
</dbReference>
<dbReference type="EMBL" id="SIXF01000002">
    <property type="protein sequence ID" value="TBO44297.1"/>
    <property type="molecule type" value="Genomic_DNA"/>
</dbReference>
<dbReference type="RefSeq" id="WP_131028377.1">
    <property type="nucleotide sequence ID" value="NZ_SIXF01000002.1"/>
</dbReference>
<dbReference type="InterPro" id="IPR051198">
    <property type="entry name" value="BchE-like"/>
</dbReference>
<keyword evidence="2" id="KW-0949">S-adenosyl-L-methionine</keyword>
<dbReference type="OrthoDB" id="9801424at2"/>
<dbReference type="SFLD" id="SFLDG01082">
    <property type="entry name" value="B12-binding_domain_containing"/>
    <property type="match status" value="1"/>
</dbReference>
<dbReference type="InterPro" id="IPR006638">
    <property type="entry name" value="Elp3/MiaA/NifB-like_rSAM"/>
</dbReference>
<evidence type="ECO:0000256" key="3">
    <source>
        <dbReference type="ARBA" id="ARBA00022723"/>
    </source>
</evidence>
<dbReference type="InterPro" id="IPR058240">
    <property type="entry name" value="rSAM_sf"/>
</dbReference>
<dbReference type="InterPro" id="IPR007197">
    <property type="entry name" value="rSAM"/>
</dbReference>
<sequence>MKKIDLMLLPFWSPFIPPLGISILKSFLNTYGNFEIKTHDLNAAPEFLETHRTYMALLKKGLPEKYQGNINTIGNYLLMYHAVIHFRRSEHVPYLELLKELIYKHFNYDIEEEILWALDNELTIFYKGLSDYIDRYDNEIIPDVLGMSLFNGNIGPSLFVAKKIKEKYPEVKIIVGGGIFADQLFPGGPNFNALMQEMSSYLDKIIVGEGEVLFLKYLNGELDDAKKIYDSNKDLKDPVSFSELRTPDFDNLDMDRYPYISTFISRSCPFQCHFCSETIQWGKYRKRSIPEAVEEMIVLSEKYDRSLFLLGDSLLDPIITNLSTEILKTGRKLFWDGYLRVSKAAMVWENVMLWKSAGFYRARLGIESGSDKVLTLMNKGITKDEIRKTLKNLALAGIKTTTYWIAGYPGETDEDFEETLDLLRELNEYIYSAECHPFAFFLKGQVASDKWATELGVDPVFSDRLSEQTMMQTWRVKGSTDLYNNQKRAFKFNKVCEEYKIQNPYNFSEWYIADRRWKKLHNNSVPSLVELQREYKVVI</sequence>
<evidence type="ECO:0000313" key="8">
    <source>
        <dbReference type="Proteomes" id="UP000291819"/>
    </source>
</evidence>
<evidence type="ECO:0000256" key="4">
    <source>
        <dbReference type="ARBA" id="ARBA00023004"/>
    </source>
</evidence>
<dbReference type="SUPFAM" id="SSF102114">
    <property type="entry name" value="Radical SAM enzymes"/>
    <property type="match status" value="1"/>
</dbReference>
<reference evidence="7 8" key="1">
    <citation type="submission" date="2019-02" db="EMBL/GenBank/DDBJ databases">
        <title>Pedobacter kyonggii whole genome sequence analysis.</title>
        <authorList>
            <person name="Dahal R.H."/>
        </authorList>
    </citation>
    <scope>NUCLEOTIDE SEQUENCE [LARGE SCALE GENOMIC DNA]</scope>
    <source>
        <strain evidence="7 8">K-4-11-1</strain>
    </source>
</reference>
<evidence type="ECO:0000313" key="7">
    <source>
        <dbReference type="EMBL" id="TBO44297.1"/>
    </source>
</evidence>
<feature type="domain" description="Radical SAM core" evidence="6">
    <location>
        <begin position="252"/>
        <end position="468"/>
    </location>
</feature>
<comment type="cofactor">
    <cofactor evidence="1">
        <name>[4Fe-4S] cluster</name>
        <dbReference type="ChEBI" id="CHEBI:49883"/>
    </cofactor>
</comment>
<dbReference type="CDD" id="cd01335">
    <property type="entry name" value="Radical_SAM"/>
    <property type="match status" value="1"/>
</dbReference>
<dbReference type="PROSITE" id="PS51918">
    <property type="entry name" value="RADICAL_SAM"/>
    <property type="match status" value="1"/>
</dbReference>
<gene>
    <name evidence="7" type="ORF">EYS08_03010</name>
</gene>
<evidence type="ECO:0000256" key="5">
    <source>
        <dbReference type="ARBA" id="ARBA00023014"/>
    </source>
</evidence>
<dbReference type="GO" id="GO:0051536">
    <property type="term" value="F:iron-sulfur cluster binding"/>
    <property type="evidence" value="ECO:0007669"/>
    <property type="project" value="UniProtKB-KW"/>
</dbReference>
<organism evidence="7 8">
    <name type="scientific">Pedobacter kyonggii</name>
    <dbReference type="NCBI Taxonomy" id="1926871"/>
    <lineage>
        <taxon>Bacteria</taxon>
        <taxon>Pseudomonadati</taxon>
        <taxon>Bacteroidota</taxon>
        <taxon>Sphingobacteriia</taxon>
        <taxon>Sphingobacteriales</taxon>
        <taxon>Sphingobacteriaceae</taxon>
        <taxon>Pedobacter</taxon>
    </lineage>
</organism>
<evidence type="ECO:0000256" key="2">
    <source>
        <dbReference type="ARBA" id="ARBA00022691"/>
    </source>
</evidence>
<keyword evidence="8" id="KW-1185">Reference proteome</keyword>
<keyword evidence="4" id="KW-0408">Iron</keyword>
<dbReference type="SFLD" id="SFLDS00029">
    <property type="entry name" value="Radical_SAM"/>
    <property type="match status" value="1"/>
</dbReference>
<accession>A0A4Q9HGG4</accession>
<proteinExistence type="predicted"/>
<dbReference type="GO" id="GO:0003824">
    <property type="term" value="F:catalytic activity"/>
    <property type="evidence" value="ECO:0007669"/>
    <property type="project" value="InterPro"/>
</dbReference>
<dbReference type="AlphaFoldDB" id="A0A4Q9HGG4"/>
<dbReference type="PANTHER" id="PTHR43409">
    <property type="entry name" value="ANAEROBIC MAGNESIUM-PROTOPORPHYRIN IX MONOMETHYL ESTER CYCLASE-RELATED"/>
    <property type="match status" value="1"/>
</dbReference>
<dbReference type="Pfam" id="PF04055">
    <property type="entry name" value="Radical_SAM"/>
    <property type="match status" value="1"/>
</dbReference>
<protein>
    <submittedName>
        <fullName evidence="7">Radical SAM protein</fullName>
    </submittedName>
</protein>
<evidence type="ECO:0000259" key="6">
    <source>
        <dbReference type="PROSITE" id="PS51918"/>
    </source>
</evidence>
<comment type="caution">
    <text evidence="7">The sequence shown here is derived from an EMBL/GenBank/DDBJ whole genome shotgun (WGS) entry which is preliminary data.</text>
</comment>
<keyword evidence="5" id="KW-0411">Iron-sulfur</keyword>
<dbReference type="SMART" id="SM00729">
    <property type="entry name" value="Elp3"/>
    <property type="match status" value="1"/>
</dbReference>
<dbReference type="InterPro" id="IPR023404">
    <property type="entry name" value="rSAM_horseshoe"/>
</dbReference>
<dbReference type="Proteomes" id="UP000291819">
    <property type="component" value="Unassembled WGS sequence"/>
</dbReference>
<name>A0A4Q9HGG4_9SPHI</name>
<keyword evidence="3" id="KW-0479">Metal-binding</keyword>